<accession>A0ABD4REH9</accession>
<feature type="domain" description="RNA-binding S4" evidence="2">
    <location>
        <begin position="180"/>
        <end position="240"/>
    </location>
</feature>
<dbReference type="PANTHER" id="PTHR13633">
    <property type="entry name" value="MITOCHONDRIAL TRANSCRIPTION RESCUE FACTOR 1"/>
    <property type="match status" value="1"/>
</dbReference>
<dbReference type="Pfam" id="PF17774">
    <property type="entry name" value="YlmH_RBD"/>
    <property type="match status" value="1"/>
</dbReference>
<dbReference type="AlphaFoldDB" id="A0ABD4REH9"/>
<dbReference type="InterPro" id="IPR036986">
    <property type="entry name" value="S4_RNA-bd_sf"/>
</dbReference>
<dbReference type="SMART" id="SM00363">
    <property type="entry name" value="S4"/>
    <property type="match status" value="1"/>
</dbReference>
<proteinExistence type="predicted"/>
<dbReference type="SUPFAM" id="SSF55174">
    <property type="entry name" value="Alpha-L RNA-binding motif"/>
    <property type="match status" value="1"/>
</dbReference>
<dbReference type="EMBL" id="JAIFTX010000002">
    <property type="protein sequence ID" value="MBX7289650.1"/>
    <property type="molecule type" value="Genomic_DNA"/>
</dbReference>
<dbReference type="GeneID" id="66301844"/>
<name>A0ABD4REH9_9CLOT</name>
<dbReference type="KEGG" id="cchv:BTM20_08170"/>
<dbReference type="Pfam" id="PF01479">
    <property type="entry name" value="S4"/>
    <property type="match status" value="1"/>
</dbReference>
<keyword evidence="1" id="KW-0694">RNA-binding</keyword>
<dbReference type="CDD" id="cd00165">
    <property type="entry name" value="S4"/>
    <property type="match status" value="1"/>
</dbReference>
<gene>
    <name evidence="3" type="ORF">K4H94_01105</name>
</gene>
<evidence type="ECO:0000256" key="1">
    <source>
        <dbReference type="PROSITE-ProRule" id="PRU00182"/>
    </source>
</evidence>
<dbReference type="Gene3D" id="3.30.70.330">
    <property type="match status" value="1"/>
</dbReference>
<dbReference type="RefSeq" id="WP_021875831.1">
    <property type="nucleotide sequence ID" value="NZ_CP018624.1"/>
</dbReference>
<dbReference type="Proteomes" id="UP000775179">
    <property type="component" value="Unassembled WGS sequence"/>
</dbReference>
<organism evidence="3 4">
    <name type="scientific">Clostridium chauvoei</name>
    <dbReference type="NCBI Taxonomy" id="46867"/>
    <lineage>
        <taxon>Bacteria</taxon>
        <taxon>Bacillati</taxon>
        <taxon>Bacillota</taxon>
        <taxon>Clostridia</taxon>
        <taxon>Eubacteriales</taxon>
        <taxon>Clostridiaceae</taxon>
        <taxon>Clostridium</taxon>
    </lineage>
</organism>
<evidence type="ECO:0000259" key="2">
    <source>
        <dbReference type="SMART" id="SM00363"/>
    </source>
</evidence>
<dbReference type="GO" id="GO:0003723">
    <property type="term" value="F:RNA binding"/>
    <property type="evidence" value="ECO:0007669"/>
    <property type="project" value="UniProtKB-KW"/>
</dbReference>
<protein>
    <submittedName>
        <fullName evidence="3">RNA-binding protein</fullName>
    </submittedName>
</protein>
<dbReference type="Gene3D" id="3.10.290.10">
    <property type="entry name" value="RNA-binding S4 domain"/>
    <property type="match status" value="1"/>
</dbReference>
<dbReference type="InterPro" id="IPR012677">
    <property type="entry name" value="Nucleotide-bd_a/b_plait_sf"/>
</dbReference>
<dbReference type="PROSITE" id="PS50889">
    <property type="entry name" value="S4"/>
    <property type="match status" value="1"/>
</dbReference>
<evidence type="ECO:0000313" key="4">
    <source>
        <dbReference type="Proteomes" id="UP000775179"/>
    </source>
</evidence>
<dbReference type="InterPro" id="IPR002942">
    <property type="entry name" value="S4_RNA-bd"/>
</dbReference>
<dbReference type="InterPro" id="IPR040591">
    <property type="entry name" value="RqcP2_RBD"/>
</dbReference>
<comment type="caution">
    <text evidence="3">The sequence shown here is derived from an EMBL/GenBank/DDBJ whole genome shotgun (WGS) entry which is preliminary data.</text>
</comment>
<evidence type="ECO:0000313" key="3">
    <source>
        <dbReference type="EMBL" id="MBX7289650.1"/>
    </source>
</evidence>
<dbReference type="PANTHER" id="PTHR13633:SF3">
    <property type="entry name" value="MITOCHONDRIAL TRANSCRIPTION RESCUE FACTOR 1"/>
    <property type="match status" value="1"/>
</dbReference>
<reference evidence="3 4" key="1">
    <citation type="submission" date="2021-08" db="EMBL/GenBank/DDBJ databases">
        <title>Genome sequence analysis of Clostridium chauvoei strains of European origin and evaluation of typing options for outbreak investigations.</title>
        <authorList>
            <person name="Abdel-Glil M."/>
            <person name="Thomas P."/>
            <person name="Seyboldt C."/>
        </authorList>
    </citation>
    <scope>NUCLEOTIDE SEQUENCE [LARGE SCALE GENOMIC DNA]</scope>
    <source>
        <strain evidence="3 4">S0260-09</strain>
    </source>
</reference>
<sequence>MMDREYVLKAFSKEESNDVIKIYEKMKIASERGFNTFTNSFYPPNIWSFFVENYNSKILKVEASGFFEESERRIIAFNNIYGINYPFVVLEIINNSKFTNLSHRDYLGAILSLGIEREKLGDIKVDKDRAFVPVIEDIWNYIYINLSNIGKAPVEVKILEDYKKVPSTNFKEEILIVSSLRIDNFVSKLAKVSRGKAIELIDSGKILVNYSKSTDKSQDIKSGFRITIRGTGKFIIGDIVGGTRSGKQRVIIKKYT</sequence>